<dbReference type="OrthoDB" id="5985073at2759"/>
<dbReference type="EMBL" id="JAANBB010000045">
    <property type="protein sequence ID" value="KAF7553491.1"/>
    <property type="molecule type" value="Genomic_DNA"/>
</dbReference>
<comment type="caution">
    <text evidence="7">The sequence shown here is derived from an EMBL/GenBank/DDBJ whole genome shotgun (WGS) entry which is preliminary data.</text>
</comment>
<reference evidence="7" key="1">
    <citation type="submission" date="2020-03" db="EMBL/GenBank/DDBJ databases">
        <title>Draft Genome Sequence of Cylindrodendrum hubeiense.</title>
        <authorList>
            <person name="Buettner E."/>
            <person name="Kellner H."/>
        </authorList>
    </citation>
    <scope>NUCLEOTIDE SEQUENCE</scope>
    <source>
        <strain evidence="7">IHI 201604</strain>
    </source>
</reference>
<feature type="signal peptide" evidence="5">
    <location>
        <begin position="1"/>
        <end position="18"/>
    </location>
</feature>
<dbReference type="PANTHER" id="PTHR34997:SF16">
    <property type="entry name" value="LYSM DOMAIN-CONTAINING PROTEIN"/>
    <property type="match status" value="1"/>
</dbReference>
<keyword evidence="2" id="KW-0843">Virulence</keyword>
<feature type="domain" description="LysM" evidence="6">
    <location>
        <begin position="261"/>
        <end position="307"/>
    </location>
</feature>
<keyword evidence="8" id="KW-1185">Reference proteome</keyword>
<evidence type="ECO:0000313" key="8">
    <source>
        <dbReference type="Proteomes" id="UP000722485"/>
    </source>
</evidence>
<dbReference type="InterPro" id="IPR036779">
    <property type="entry name" value="LysM_dom_sf"/>
</dbReference>
<evidence type="ECO:0000256" key="5">
    <source>
        <dbReference type="SAM" id="SignalP"/>
    </source>
</evidence>
<keyword evidence="1" id="KW-0147">Chitin-binding</keyword>
<dbReference type="CDD" id="cd00118">
    <property type="entry name" value="LysM"/>
    <property type="match status" value="1"/>
</dbReference>
<accession>A0A9P5HC97</accession>
<evidence type="ECO:0000256" key="3">
    <source>
        <dbReference type="ARBA" id="ARBA00044955"/>
    </source>
</evidence>
<protein>
    <recommendedName>
        <fullName evidence="6">LysM domain-containing protein</fullName>
    </recommendedName>
</protein>
<proteinExistence type="inferred from homology"/>
<feature type="region of interest" description="Disordered" evidence="4">
    <location>
        <begin position="395"/>
        <end position="417"/>
    </location>
</feature>
<dbReference type="Gene3D" id="3.10.350.10">
    <property type="entry name" value="LysM domain"/>
    <property type="match status" value="2"/>
</dbReference>
<evidence type="ECO:0000256" key="1">
    <source>
        <dbReference type="ARBA" id="ARBA00022669"/>
    </source>
</evidence>
<dbReference type="PANTHER" id="PTHR34997">
    <property type="entry name" value="AM15"/>
    <property type="match status" value="1"/>
</dbReference>
<dbReference type="InterPro" id="IPR052210">
    <property type="entry name" value="LysM1-like"/>
</dbReference>
<comment type="similarity">
    <text evidence="3">Belongs to the secreted LysM effector family.</text>
</comment>
<name>A0A9P5HC97_9HYPO</name>
<dbReference type="InterPro" id="IPR018392">
    <property type="entry name" value="LysM"/>
</dbReference>
<dbReference type="SUPFAM" id="SSF54106">
    <property type="entry name" value="LysM domain"/>
    <property type="match status" value="2"/>
</dbReference>
<evidence type="ECO:0000313" key="7">
    <source>
        <dbReference type="EMBL" id="KAF7553491.1"/>
    </source>
</evidence>
<organism evidence="7 8">
    <name type="scientific">Cylindrodendrum hubeiense</name>
    <dbReference type="NCBI Taxonomy" id="595255"/>
    <lineage>
        <taxon>Eukaryota</taxon>
        <taxon>Fungi</taxon>
        <taxon>Dikarya</taxon>
        <taxon>Ascomycota</taxon>
        <taxon>Pezizomycotina</taxon>
        <taxon>Sordariomycetes</taxon>
        <taxon>Hypocreomycetidae</taxon>
        <taxon>Hypocreales</taxon>
        <taxon>Nectriaceae</taxon>
        <taxon>Cylindrodendrum</taxon>
    </lineage>
</organism>
<dbReference type="AlphaFoldDB" id="A0A9P5HC97"/>
<feature type="chain" id="PRO_5040494611" description="LysM domain-containing protein" evidence="5">
    <location>
        <begin position="19"/>
        <end position="417"/>
    </location>
</feature>
<feature type="domain" description="LysM" evidence="6">
    <location>
        <begin position="210"/>
        <end position="256"/>
    </location>
</feature>
<evidence type="ECO:0000256" key="4">
    <source>
        <dbReference type="SAM" id="MobiDB-lite"/>
    </source>
</evidence>
<dbReference type="GO" id="GO:0008061">
    <property type="term" value="F:chitin binding"/>
    <property type="evidence" value="ECO:0007669"/>
    <property type="project" value="UniProtKB-KW"/>
</dbReference>
<evidence type="ECO:0000256" key="2">
    <source>
        <dbReference type="ARBA" id="ARBA00023026"/>
    </source>
</evidence>
<dbReference type="PROSITE" id="PS51782">
    <property type="entry name" value="LYSM"/>
    <property type="match status" value="2"/>
</dbReference>
<sequence>MATLKRFVAFGLFLGTGAFTIYDATDLEHYNIGDACVKALSADVACNPYIRSFMRLGYQGSLENVTLTDEICVDTCSGSLREWFGTVSSDCTGETFGSSASVPTRSGGYIWAGWNETCIKDPETEEYCNDIIDGFSDVNEGEDLPRAELCHPCYVRRLAMMQSSQYSIYDEYYKEELEYVYKTCGGSGPTEIPPPLKQEEPVEEFCLTENYYTTKKGDTCDSISKAYNVSGAFLYMGNQEAIGDCHNIPTDIKLCLPMTCKTYYVKPDENCFGIETSLGISWDTLRFYNSWISRDCSNLQTGTDFYGKSVCISSLGDTSTPADYSAPLRKISSVNGPNILRVSPPEDVDVAEGTTLMCGKWHVVTESDTCHSICTPNFTCYNNIMQDINPSLDEPRLLGPVDHSARSEGLNSATAES</sequence>
<keyword evidence="5" id="KW-0732">Signal</keyword>
<evidence type="ECO:0000259" key="6">
    <source>
        <dbReference type="PROSITE" id="PS51782"/>
    </source>
</evidence>
<gene>
    <name evidence="7" type="ORF">G7Z17_g3623</name>
</gene>
<dbReference type="Pfam" id="PF01476">
    <property type="entry name" value="LysM"/>
    <property type="match status" value="2"/>
</dbReference>
<dbReference type="Proteomes" id="UP000722485">
    <property type="component" value="Unassembled WGS sequence"/>
</dbReference>
<dbReference type="SMART" id="SM00257">
    <property type="entry name" value="LysM"/>
    <property type="match status" value="2"/>
</dbReference>